<dbReference type="AlphaFoldDB" id="A0A7W8ZS50"/>
<protein>
    <submittedName>
        <fullName evidence="2">Uncharacterized protein</fullName>
    </submittedName>
</protein>
<name>A0A7W8ZS50_9SPHI</name>
<keyword evidence="1" id="KW-0472">Membrane</keyword>
<dbReference type="EMBL" id="JACHCE010000011">
    <property type="protein sequence ID" value="MBB5638960.1"/>
    <property type="molecule type" value="Genomic_DNA"/>
</dbReference>
<keyword evidence="1" id="KW-0812">Transmembrane</keyword>
<keyword evidence="1" id="KW-1133">Transmembrane helix</keyword>
<gene>
    <name evidence="2" type="ORF">HDE68_004898</name>
</gene>
<feature type="transmembrane region" description="Helical" evidence="1">
    <location>
        <begin position="20"/>
        <end position="37"/>
    </location>
</feature>
<evidence type="ECO:0000313" key="2">
    <source>
        <dbReference type="EMBL" id="MBB5638960.1"/>
    </source>
</evidence>
<reference evidence="2 3" key="1">
    <citation type="submission" date="2020-08" db="EMBL/GenBank/DDBJ databases">
        <title>Genomic Encyclopedia of Type Strains, Phase IV (KMG-V): Genome sequencing to study the core and pangenomes of soil and plant-associated prokaryotes.</title>
        <authorList>
            <person name="Whitman W."/>
        </authorList>
    </citation>
    <scope>NUCLEOTIDE SEQUENCE [LARGE SCALE GENOMIC DNA]</scope>
    <source>
        <strain evidence="2 3">S3M1</strain>
    </source>
</reference>
<organism evidence="2 3">
    <name type="scientific">Pedobacter cryoconitis</name>
    <dbReference type="NCBI Taxonomy" id="188932"/>
    <lineage>
        <taxon>Bacteria</taxon>
        <taxon>Pseudomonadati</taxon>
        <taxon>Bacteroidota</taxon>
        <taxon>Sphingobacteriia</taxon>
        <taxon>Sphingobacteriales</taxon>
        <taxon>Sphingobacteriaceae</taxon>
        <taxon>Pedobacter</taxon>
    </lineage>
</organism>
<evidence type="ECO:0000313" key="3">
    <source>
        <dbReference type="Proteomes" id="UP000537204"/>
    </source>
</evidence>
<accession>A0A7W8ZS50</accession>
<sequence length="67" mass="7691">MVYGTSRIKAIASRLITKNFSVLTYFVCIRFVTLNMFDLSLLKCFNNLNHLVICLDQAIELTISKTM</sequence>
<proteinExistence type="predicted"/>
<comment type="caution">
    <text evidence="2">The sequence shown here is derived from an EMBL/GenBank/DDBJ whole genome shotgun (WGS) entry which is preliminary data.</text>
</comment>
<evidence type="ECO:0000256" key="1">
    <source>
        <dbReference type="SAM" id="Phobius"/>
    </source>
</evidence>
<dbReference type="Proteomes" id="UP000537204">
    <property type="component" value="Unassembled WGS sequence"/>
</dbReference>